<evidence type="ECO:0000259" key="2">
    <source>
        <dbReference type="SMART" id="SM00014"/>
    </source>
</evidence>
<dbReference type="PANTHER" id="PTHR14969">
    <property type="entry name" value="SPHINGOSINE-1-PHOSPHATE PHOSPHOHYDROLASE"/>
    <property type="match status" value="1"/>
</dbReference>
<dbReference type="Pfam" id="PF01569">
    <property type="entry name" value="PAP2"/>
    <property type="match status" value="1"/>
</dbReference>
<organism evidence="3">
    <name type="scientific">Burkholderia cenocepacia</name>
    <dbReference type="NCBI Taxonomy" id="95486"/>
    <lineage>
        <taxon>Bacteria</taxon>
        <taxon>Pseudomonadati</taxon>
        <taxon>Pseudomonadota</taxon>
        <taxon>Betaproteobacteria</taxon>
        <taxon>Burkholderiales</taxon>
        <taxon>Burkholderiaceae</taxon>
        <taxon>Burkholderia</taxon>
        <taxon>Burkholderia cepacia complex</taxon>
    </lineage>
</organism>
<dbReference type="Gene3D" id="1.20.144.10">
    <property type="entry name" value="Phosphatidic acid phosphatase type 2/haloperoxidase"/>
    <property type="match status" value="1"/>
</dbReference>
<dbReference type="AlphaFoldDB" id="A0A071MLK3"/>
<feature type="domain" description="Phosphatidic acid phosphatase type 2/haloperoxidase" evidence="2">
    <location>
        <begin position="56"/>
        <end position="165"/>
    </location>
</feature>
<dbReference type="PANTHER" id="PTHR14969:SF13">
    <property type="entry name" value="AT30094P"/>
    <property type="match status" value="1"/>
</dbReference>
<proteinExistence type="predicted"/>
<dbReference type="InterPro" id="IPR033879">
    <property type="entry name" value="UPP_Pase"/>
</dbReference>
<protein>
    <submittedName>
        <fullName evidence="3">Phosphoesterase</fullName>
    </submittedName>
</protein>
<dbReference type="OrthoDB" id="9801622at2"/>
<comment type="caution">
    <text evidence="3">The sequence shown here is derived from an EMBL/GenBank/DDBJ whole genome shotgun (WGS) entry which is preliminary data.</text>
</comment>
<keyword evidence="1" id="KW-0812">Transmembrane</keyword>
<accession>A0A071MLK3</accession>
<reference evidence="3" key="1">
    <citation type="submission" date="2014-04" db="EMBL/GenBank/DDBJ databases">
        <title>In planta biocontrol of soil-borne Fusarium wilt of banana through a plant endophytic bacterium, Burkholderia cenocepacia 869T2.</title>
        <authorList>
            <person name="Ho Y.-N."/>
            <person name="Chiang H.-M."/>
            <person name="Chao C.-P."/>
            <person name="Su C.-C."/>
            <person name="Hsu H.-F."/>
            <person name="Guo C.-T."/>
            <person name="Hsieh J.-L."/>
            <person name="Huang C.-C."/>
        </authorList>
    </citation>
    <scope>NUCLEOTIDE SEQUENCE [LARGE SCALE GENOMIC DNA]</scope>
    <source>
        <strain evidence="3">869T2</strain>
    </source>
</reference>
<sequence>MQNLNLTLFSAVNAGVAPQPGVARLAIFAADWLVYVLPAMLLLTWIFGARPTRRQAIEAGVGVCVALVLAQVIGHVWFSPRPFMAGVGTQLIPHAPDSSFPSDHMTFAWSMAVGLMLGGTTRVTGFVMAALAVVIAWGRVYAGVHWPFDMAGGVLVGTAGALAAHLCGQRAIALLERIGDSVHAVVMGRRHAP</sequence>
<feature type="transmembrane region" description="Helical" evidence="1">
    <location>
        <begin position="107"/>
        <end position="137"/>
    </location>
</feature>
<dbReference type="GO" id="GO:0050380">
    <property type="term" value="F:undecaprenyl-diphosphatase activity"/>
    <property type="evidence" value="ECO:0007669"/>
    <property type="project" value="InterPro"/>
</dbReference>
<evidence type="ECO:0000313" key="3">
    <source>
        <dbReference type="EMBL" id="KEA57371.1"/>
    </source>
</evidence>
<dbReference type="InterPro" id="IPR036938">
    <property type="entry name" value="PAP2/HPO_sf"/>
</dbReference>
<dbReference type="SUPFAM" id="SSF48317">
    <property type="entry name" value="Acid phosphatase/Vanadium-dependent haloperoxidase"/>
    <property type="match status" value="1"/>
</dbReference>
<feature type="transmembrane region" description="Helical" evidence="1">
    <location>
        <begin position="59"/>
        <end position="78"/>
    </location>
</feature>
<dbReference type="CDD" id="cd03385">
    <property type="entry name" value="PAP2_BcrC_like"/>
    <property type="match status" value="1"/>
</dbReference>
<dbReference type="SMART" id="SM00014">
    <property type="entry name" value="acidPPc"/>
    <property type="match status" value="1"/>
</dbReference>
<dbReference type="InterPro" id="IPR000326">
    <property type="entry name" value="PAP2/HPO"/>
</dbReference>
<feature type="transmembrane region" description="Helical" evidence="1">
    <location>
        <begin position="25"/>
        <end position="47"/>
    </location>
</feature>
<dbReference type="EMBL" id="JJOA01000020">
    <property type="protein sequence ID" value="KEA57371.1"/>
    <property type="molecule type" value="Genomic_DNA"/>
</dbReference>
<dbReference type="GO" id="GO:0005886">
    <property type="term" value="C:plasma membrane"/>
    <property type="evidence" value="ECO:0007669"/>
    <property type="project" value="InterPro"/>
</dbReference>
<evidence type="ECO:0000256" key="1">
    <source>
        <dbReference type="SAM" id="Phobius"/>
    </source>
</evidence>
<gene>
    <name evidence="3" type="ORF">DT99_23410</name>
</gene>
<keyword evidence="1" id="KW-0472">Membrane</keyword>
<keyword evidence="1" id="KW-1133">Transmembrane helix</keyword>
<name>A0A071MLK3_9BURK</name>